<evidence type="ECO:0000256" key="6">
    <source>
        <dbReference type="ARBA" id="ARBA00022777"/>
    </source>
</evidence>
<evidence type="ECO:0000256" key="7">
    <source>
        <dbReference type="ARBA" id="ARBA00022840"/>
    </source>
</evidence>
<evidence type="ECO:0000256" key="2">
    <source>
        <dbReference type="ARBA" id="ARBA00012438"/>
    </source>
</evidence>
<keyword evidence="4 10" id="KW-0808">Transferase</keyword>
<keyword evidence="7" id="KW-0067">ATP-binding</keyword>
<comment type="caution">
    <text evidence="10">The sequence shown here is derived from an EMBL/GenBank/DDBJ whole genome shotgun (WGS) entry which is preliminary data.</text>
</comment>
<dbReference type="Proteomes" id="UP001596997">
    <property type="component" value="Unassembled WGS sequence"/>
</dbReference>
<evidence type="ECO:0000256" key="3">
    <source>
        <dbReference type="ARBA" id="ARBA00022553"/>
    </source>
</evidence>
<keyword evidence="6 10" id="KW-0418">Kinase</keyword>
<dbReference type="PROSITE" id="PS50109">
    <property type="entry name" value="HIS_KIN"/>
    <property type="match status" value="1"/>
</dbReference>
<evidence type="ECO:0000313" key="11">
    <source>
        <dbReference type="Proteomes" id="UP001596997"/>
    </source>
</evidence>
<keyword evidence="5" id="KW-0547">Nucleotide-binding</keyword>
<sequence length="396" mass="45476">MNNDKKYKNKYGRTTVLTLNVLYTLSIVTFLHSMFCYFFLDIKEVLFKVLLAYSIVNTINILLFYYHKKILLSYNLGSILSFVGACVMSLYSGGINSPILPFLVLLIYFAYLIGEIYGNLWFVVVTLTVICFYIFDLLNVSMVNEIDDHNMAEFNLIFLLFLLILLGGVFGRMMNKINLAIKKAKQEIVYKNDEKSIMLKEIHHRVKNNLQTVNSLLRIQARGVDDPKVQSMFKMAQSRIVAMARLHEKIYNTNDFKHIDVNEYIKLLIDDLINSYNLDKEITATMSVDSLKMSIDTLLPLSLIINEFVSNSLKHAFKDKVNGEVYVELKNNHENNYELIIGDNGVGISDDEFLFIENSTGMILIKTFVKQLKGKIEKLKTDQGTLFKISFLGAES</sequence>
<keyword evidence="8" id="KW-1133">Transmembrane helix</keyword>
<dbReference type="InterPro" id="IPR011495">
    <property type="entry name" value="Sig_transdc_His_kin_sub2_dim/P"/>
</dbReference>
<name>A0ABW3HYB4_9FLAO</name>
<dbReference type="Pfam" id="PF07568">
    <property type="entry name" value="HisKA_2"/>
    <property type="match status" value="1"/>
</dbReference>
<dbReference type="SUPFAM" id="SSF55874">
    <property type="entry name" value="ATPase domain of HSP90 chaperone/DNA topoisomerase II/histidine kinase"/>
    <property type="match status" value="1"/>
</dbReference>
<gene>
    <name evidence="10" type="ORF">ACFQ1O_00780</name>
</gene>
<evidence type="ECO:0000259" key="9">
    <source>
        <dbReference type="PROSITE" id="PS50109"/>
    </source>
</evidence>
<dbReference type="InterPro" id="IPR005467">
    <property type="entry name" value="His_kinase_dom"/>
</dbReference>
<dbReference type="PANTHER" id="PTHR41523">
    <property type="entry name" value="TWO-COMPONENT SYSTEM SENSOR PROTEIN"/>
    <property type="match status" value="1"/>
</dbReference>
<evidence type="ECO:0000256" key="1">
    <source>
        <dbReference type="ARBA" id="ARBA00000085"/>
    </source>
</evidence>
<keyword evidence="8" id="KW-0812">Transmembrane</keyword>
<comment type="catalytic activity">
    <reaction evidence="1">
        <text>ATP + protein L-histidine = ADP + protein N-phospho-L-histidine.</text>
        <dbReference type="EC" id="2.7.13.3"/>
    </reaction>
</comment>
<organism evidence="10 11">
    <name type="scientific">Pseudofulvibacter geojedonensis</name>
    <dbReference type="NCBI Taxonomy" id="1123758"/>
    <lineage>
        <taxon>Bacteria</taxon>
        <taxon>Pseudomonadati</taxon>
        <taxon>Bacteroidota</taxon>
        <taxon>Flavobacteriia</taxon>
        <taxon>Flavobacteriales</taxon>
        <taxon>Flavobacteriaceae</taxon>
        <taxon>Pseudofulvibacter</taxon>
    </lineage>
</organism>
<reference evidence="11" key="1">
    <citation type="journal article" date="2019" name="Int. J. Syst. Evol. Microbiol.">
        <title>The Global Catalogue of Microorganisms (GCM) 10K type strain sequencing project: providing services to taxonomists for standard genome sequencing and annotation.</title>
        <authorList>
            <consortium name="The Broad Institute Genomics Platform"/>
            <consortium name="The Broad Institute Genome Sequencing Center for Infectious Disease"/>
            <person name="Wu L."/>
            <person name="Ma J."/>
        </authorList>
    </citation>
    <scope>NUCLEOTIDE SEQUENCE [LARGE SCALE GENOMIC DNA]</scope>
    <source>
        <strain evidence="11">CCUG 62114</strain>
    </source>
</reference>
<proteinExistence type="predicted"/>
<dbReference type="EMBL" id="JBHTJM010000002">
    <property type="protein sequence ID" value="MFD0962533.1"/>
    <property type="molecule type" value="Genomic_DNA"/>
</dbReference>
<feature type="transmembrane region" description="Helical" evidence="8">
    <location>
        <begin position="21"/>
        <end position="40"/>
    </location>
</feature>
<protein>
    <recommendedName>
        <fullName evidence="2">histidine kinase</fullName>
        <ecNumber evidence="2">2.7.13.3</ecNumber>
    </recommendedName>
</protein>
<accession>A0ABW3HYB4</accession>
<dbReference type="Gene3D" id="3.30.565.10">
    <property type="entry name" value="Histidine kinase-like ATPase, C-terminal domain"/>
    <property type="match status" value="1"/>
</dbReference>
<dbReference type="PANTHER" id="PTHR41523:SF8">
    <property type="entry name" value="ETHYLENE RESPONSE SENSOR PROTEIN"/>
    <property type="match status" value="1"/>
</dbReference>
<keyword evidence="3" id="KW-0597">Phosphoprotein</keyword>
<evidence type="ECO:0000256" key="8">
    <source>
        <dbReference type="SAM" id="Phobius"/>
    </source>
</evidence>
<keyword evidence="8" id="KW-0472">Membrane</keyword>
<feature type="transmembrane region" description="Helical" evidence="8">
    <location>
        <begin position="97"/>
        <end position="113"/>
    </location>
</feature>
<keyword evidence="11" id="KW-1185">Reference proteome</keyword>
<evidence type="ECO:0000256" key="5">
    <source>
        <dbReference type="ARBA" id="ARBA00022741"/>
    </source>
</evidence>
<dbReference type="InterPro" id="IPR036890">
    <property type="entry name" value="HATPase_C_sf"/>
</dbReference>
<dbReference type="InterPro" id="IPR003594">
    <property type="entry name" value="HATPase_dom"/>
</dbReference>
<feature type="domain" description="Histidine kinase" evidence="9">
    <location>
        <begin position="201"/>
        <end position="395"/>
    </location>
</feature>
<feature type="transmembrane region" description="Helical" evidence="8">
    <location>
        <begin position="120"/>
        <end position="142"/>
    </location>
</feature>
<dbReference type="SMART" id="SM00387">
    <property type="entry name" value="HATPase_c"/>
    <property type="match status" value="1"/>
</dbReference>
<evidence type="ECO:0000256" key="4">
    <source>
        <dbReference type="ARBA" id="ARBA00022679"/>
    </source>
</evidence>
<feature type="transmembrane region" description="Helical" evidence="8">
    <location>
        <begin position="46"/>
        <end position="65"/>
    </location>
</feature>
<dbReference type="Gene3D" id="3.30.450.20">
    <property type="entry name" value="PAS domain"/>
    <property type="match status" value="1"/>
</dbReference>
<dbReference type="Pfam" id="PF02518">
    <property type="entry name" value="HATPase_c"/>
    <property type="match status" value="1"/>
</dbReference>
<dbReference type="GO" id="GO:0004673">
    <property type="term" value="F:protein histidine kinase activity"/>
    <property type="evidence" value="ECO:0007669"/>
    <property type="project" value="UniProtKB-EC"/>
</dbReference>
<evidence type="ECO:0000313" key="10">
    <source>
        <dbReference type="EMBL" id="MFD0962533.1"/>
    </source>
</evidence>
<dbReference type="RefSeq" id="WP_377712296.1">
    <property type="nucleotide sequence ID" value="NZ_JBHTJM010000002.1"/>
</dbReference>
<feature type="transmembrane region" description="Helical" evidence="8">
    <location>
        <begin position="72"/>
        <end position="91"/>
    </location>
</feature>
<feature type="transmembrane region" description="Helical" evidence="8">
    <location>
        <begin position="154"/>
        <end position="173"/>
    </location>
</feature>
<dbReference type="EC" id="2.7.13.3" evidence="2"/>